<accession>V3ZYL5</accession>
<dbReference type="HOGENOM" id="CLU_1919434_0_0_1"/>
<organism evidence="1 2">
    <name type="scientific">Lottia gigantea</name>
    <name type="common">Giant owl limpet</name>
    <dbReference type="NCBI Taxonomy" id="225164"/>
    <lineage>
        <taxon>Eukaryota</taxon>
        <taxon>Metazoa</taxon>
        <taxon>Spiralia</taxon>
        <taxon>Lophotrochozoa</taxon>
        <taxon>Mollusca</taxon>
        <taxon>Gastropoda</taxon>
        <taxon>Patellogastropoda</taxon>
        <taxon>Lottioidea</taxon>
        <taxon>Lottiidae</taxon>
        <taxon>Lottia</taxon>
    </lineage>
</organism>
<dbReference type="GeneID" id="20249499"/>
<dbReference type="AlphaFoldDB" id="V3ZYL5"/>
<dbReference type="RefSeq" id="XP_009059838.1">
    <property type="nucleotide sequence ID" value="XM_009061590.1"/>
</dbReference>
<sequence length="132" mass="15143">MPIQGAELDENGKKIRYKGLGYFRKDKQTYCIQDGKIFRCVPIPPKNQVRHEYIELYSDEIEALNLNGTRANPEVLEEDLKIPNQNNGDANTQFKVKANTGLSQAHQNGHRKPKSYAQVVESHLYSKDIQQK</sequence>
<dbReference type="Proteomes" id="UP000030746">
    <property type="component" value="Unassembled WGS sequence"/>
</dbReference>
<dbReference type="EMBL" id="KB202591">
    <property type="protein sequence ID" value="ESO89477.1"/>
    <property type="molecule type" value="Genomic_DNA"/>
</dbReference>
<dbReference type="CTD" id="20249499"/>
<proteinExistence type="predicted"/>
<keyword evidence="2" id="KW-1185">Reference proteome</keyword>
<name>V3ZYL5_LOTGI</name>
<protein>
    <submittedName>
        <fullName evidence="1">Uncharacterized protein</fullName>
    </submittedName>
</protein>
<evidence type="ECO:0000313" key="1">
    <source>
        <dbReference type="EMBL" id="ESO89477.1"/>
    </source>
</evidence>
<evidence type="ECO:0000313" key="2">
    <source>
        <dbReference type="Proteomes" id="UP000030746"/>
    </source>
</evidence>
<dbReference type="KEGG" id="lgi:LOTGIDRAFT_234311"/>
<gene>
    <name evidence="1" type="ORF">LOTGIDRAFT_234311</name>
</gene>
<reference evidence="1 2" key="1">
    <citation type="journal article" date="2013" name="Nature">
        <title>Insights into bilaterian evolution from three spiralian genomes.</title>
        <authorList>
            <person name="Simakov O."/>
            <person name="Marletaz F."/>
            <person name="Cho S.J."/>
            <person name="Edsinger-Gonzales E."/>
            <person name="Havlak P."/>
            <person name="Hellsten U."/>
            <person name="Kuo D.H."/>
            <person name="Larsson T."/>
            <person name="Lv J."/>
            <person name="Arendt D."/>
            <person name="Savage R."/>
            <person name="Osoegawa K."/>
            <person name="de Jong P."/>
            <person name="Grimwood J."/>
            <person name="Chapman J.A."/>
            <person name="Shapiro H."/>
            <person name="Aerts A."/>
            <person name="Otillar R.P."/>
            <person name="Terry A.Y."/>
            <person name="Boore J.L."/>
            <person name="Grigoriev I.V."/>
            <person name="Lindberg D.R."/>
            <person name="Seaver E.C."/>
            <person name="Weisblat D.A."/>
            <person name="Putnam N.H."/>
            <person name="Rokhsar D.S."/>
        </authorList>
    </citation>
    <scope>NUCLEOTIDE SEQUENCE [LARGE SCALE GENOMIC DNA]</scope>
</reference>